<dbReference type="SUPFAM" id="SSF48403">
    <property type="entry name" value="Ankyrin repeat"/>
    <property type="match status" value="1"/>
</dbReference>
<proteinExistence type="predicted"/>
<dbReference type="InterPro" id="IPR002110">
    <property type="entry name" value="Ankyrin_rpt"/>
</dbReference>
<sequence length="158" mass="17723">MKRNVINLYEYILNVPDLQIENVKLLLECGANPNICIAPPSGYIVDAAAERNRLDVLICLCESGAKLKGIDPDSMDHLYYAIKNNNIDMVKYLTENGATYTVAGGDLNSILVSISLERYEIAEYLASKGVKVSKSEYEWFKKQAKNDSQLIHAQKFVM</sequence>
<organism evidence="1">
    <name type="scientific">Satyrvirus sp</name>
    <dbReference type="NCBI Taxonomy" id="2487771"/>
    <lineage>
        <taxon>Viruses</taxon>
        <taxon>Varidnaviria</taxon>
        <taxon>Bamfordvirae</taxon>
        <taxon>Nucleocytoviricota</taxon>
        <taxon>Megaviricetes</taxon>
        <taxon>Imitervirales</taxon>
        <taxon>Mimiviridae</taxon>
        <taxon>Megamimivirinae</taxon>
    </lineage>
</organism>
<accession>A0A3G5AF51</accession>
<dbReference type="EMBL" id="MK072480">
    <property type="protein sequence ID" value="AYV85807.1"/>
    <property type="molecule type" value="Genomic_DNA"/>
</dbReference>
<dbReference type="Pfam" id="PF12796">
    <property type="entry name" value="Ank_2"/>
    <property type="match status" value="1"/>
</dbReference>
<protein>
    <submittedName>
        <fullName evidence="1">Uncharacterized protein</fullName>
    </submittedName>
</protein>
<reference evidence="1" key="1">
    <citation type="submission" date="2018-10" db="EMBL/GenBank/DDBJ databases">
        <title>Hidden diversity of soil giant viruses.</title>
        <authorList>
            <person name="Schulz F."/>
            <person name="Alteio L."/>
            <person name="Goudeau D."/>
            <person name="Ryan E.M."/>
            <person name="Malmstrom R.R."/>
            <person name="Blanchard J."/>
            <person name="Woyke T."/>
        </authorList>
    </citation>
    <scope>NUCLEOTIDE SEQUENCE</scope>
    <source>
        <strain evidence="1">SAV1</strain>
    </source>
</reference>
<evidence type="ECO:0000313" key="1">
    <source>
        <dbReference type="EMBL" id="AYV85807.1"/>
    </source>
</evidence>
<dbReference type="Gene3D" id="1.25.40.20">
    <property type="entry name" value="Ankyrin repeat-containing domain"/>
    <property type="match status" value="1"/>
</dbReference>
<dbReference type="InterPro" id="IPR036770">
    <property type="entry name" value="Ankyrin_rpt-contain_sf"/>
</dbReference>
<dbReference type="SMART" id="SM00248">
    <property type="entry name" value="ANK"/>
    <property type="match status" value="3"/>
</dbReference>
<gene>
    <name evidence="1" type="ORF">Satyrvirus44_2</name>
</gene>
<name>A0A3G5AF51_9VIRU</name>